<reference evidence="4" key="1">
    <citation type="submission" date="2025-08" db="UniProtKB">
        <authorList>
            <consortium name="RefSeq"/>
        </authorList>
    </citation>
    <scope>IDENTIFICATION</scope>
    <source>
        <tissue evidence="4">Whole body</tissue>
    </source>
</reference>
<dbReference type="Proteomes" id="UP001652626">
    <property type="component" value="Chromosome 29"/>
</dbReference>
<feature type="transmembrane region" description="Helical" evidence="2">
    <location>
        <begin position="15"/>
        <end position="37"/>
    </location>
</feature>
<evidence type="ECO:0000256" key="2">
    <source>
        <dbReference type="SAM" id="Phobius"/>
    </source>
</evidence>
<protein>
    <submittedName>
        <fullName evidence="4">Uncharacterized protein LOC113395264</fullName>
    </submittedName>
</protein>
<evidence type="ECO:0000256" key="1">
    <source>
        <dbReference type="SAM" id="MobiDB-lite"/>
    </source>
</evidence>
<accession>A0ABM4AXA1</accession>
<feature type="region of interest" description="Disordered" evidence="1">
    <location>
        <begin position="1563"/>
        <end position="1658"/>
    </location>
</feature>
<gene>
    <name evidence="4" type="primary">LOC113395264</name>
</gene>
<organism evidence="3 4">
    <name type="scientific">Vanessa tameamea</name>
    <name type="common">Kamehameha butterfly</name>
    <dbReference type="NCBI Taxonomy" id="334116"/>
    <lineage>
        <taxon>Eukaryota</taxon>
        <taxon>Metazoa</taxon>
        <taxon>Ecdysozoa</taxon>
        <taxon>Arthropoda</taxon>
        <taxon>Hexapoda</taxon>
        <taxon>Insecta</taxon>
        <taxon>Pterygota</taxon>
        <taxon>Neoptera</taxon>
        <taxon>Endopterygota</taxon>
        <taxon>Lepidoptera</taxon>
        <taxon>Glossata</taxon>
        <taxon>Ditrysia</taxon>
        <taxon>Papilionoidea</taxon>
        <taxon>Nymphalidae</taxon>
        <taxon>Nymphalinae</taxon>
        <taxon>Vanessa</taxon>
    </lineage>
</organism>
<proteinExistence type="predicted"/>
<dbReference type="GeneID" id="113395264"/>
<feature type="region of interest" description="Disordered" evidence="1">
    <location>
        <begin position="1178"/>
        <end position="1211"/>
    </location>
</feature>
<evidence type="ECO:0000313" key="4">
    <source>
        <dbReference type="RefSeq" id="XP_064075932.1"/>
    </source>
</evidence>
<keyword evidence="3" id="KW-1185">Reference proteome</keyword>
<name>A0ABM4AXA1_VANTA</name>
<evidence type="ECO:0000313" key="3">
    <source>
        <dbReference type="Proteomes" id="UP001652626"/>
    </source>
</evidence>
<feature type="compositionally biased region" description="Acidic residues" evidence="1">
    <location>
        <begin position="1563"/>
        <end position="1583"/>
    </location>
</feature>
<dbReference type="RefSeq" id="XP_064075932.1">
    <property type="nucleotide sequence ID" value="XM_064219862.1"/>
</dbReference>
<feature type="compositionally biased region" description="Basic and acidic residues" evidence="1">
    <location>
        <begin position="1628"/>
        <end position="1645"/>
    </location>
</feature>
<keyword evidence="2" id="KW-0472">Membrane</keyword>
<keyword evidence="2" id="KW-0812">Transmembrane</keyword>
<sequence length="1988" mass="222333">MSGPLNFEGNASIDWIGIFSVYIILLTVTAIGVIFIFRKRRSSILKSQRPPRTPFSELEFNVATPTDTAKSRRVSFSRRTGVAEFVTNEATTTWKNFYEEHNKSLESSGNESAANSGRQVIGHIGKRIFDQQFEEVEVVDIGGTLQTNTVLQEFQTSLNNVNLTQQLAALECTGDDRKLTAPVQNFDLSSFTDHHSKVFGDDLSIPVMNEMSNQININFSNLQPLDNSKCDDLDEMQRDLERSNPSNVVCQGPSRSRRDLSEYIEIDLNMTNVGVRSDECDMSITDTIQSPKVQEVMKSNTSNVNDDWAVDKENIVMNPYTTPKESLNFAVNEVTDEVLVFDGKKLTVQSEKKKVLDLDSQNASNNTQTPNNVTPKRKTIVLNMNDDLPNFNQDGSLVTSQSYNIPKDNAQEKKTVIYNDYDLSITQSVDNKIEVPKRKTIVFEDDMGNISITQAVPAKVIIHKEEKKKTILYENDLTNLSITQAVPTNIIHGNKSMADKRKSTVYDDGDISFTRALPSNLILNDKTKPSQDKTVYFQDDLDMSVTQAIPQNIISSEVENIEFTKNDLTNLSITQAIPCNIIINETKKNDPGKTIFYDNNLDADIETTQVVSDDVVFSKKSNSDKRKTIVYEEDAGNVSITQAIPSNIIFSSKNNVSDVNASKIDSKAKDTLKNTSAFDTETISEAIKELNTEKSSPKRNVTLYGDQAEVSFTKVMPTNILQSNLNEQYDMETTSCDNDISMTRALPSNILLSAEEQVKTEEEPLNKEADVTIPKTDLNKTESKDISMNALGNISRMLQESKFHSNDLSNLSLTKPIPTDILNIHNDFPHTSEIDADKRIFKDNNASVNQDIMIYQNAEQNATIINETNHSNYPVEDLKQMVYGSIRPNHTLNQSTVEEQSSDRSNSYSIRKFVHNEEGLIERESLKEIEILPICSQESKVILAEQNSKPKKSILSELLDMSCASLNEANISEMKALTENERSPPAVEKESSESLFLIIRDSGNYINVEHIGETVNSKNDSDMSSDFQKISSQLQAHGTEESEQDSYLKQKVEELKIINEVNTKSLNRHYEKVLSSDLRKSIEDLDKSNVTRGNKSFKNADDTAELLEMLSDFTDGQSDDQGKNKTLGSIDVKGSETLVNKSKLARLSFVPKRQSIAFSREDLLNNISMAQAALQQSRFEMDESGSTEDTHDSPEEEDSQSNKSPKKSVRMSTEVVKTLQFEEDDSIDDNNSNAVVEISPLKKTAFGESTYMKEDKARVIPTYLKDVSDGIKALMHDLVKPMADVLPYETTELHKAKKSPSTCSTQIQASLVTSSQIDIDVELRSTAESLDNIKSNQSTVTEIAMGKESVSQTLKKIFNPPLTNIPLEINRLPKIETKMNTLITHHSNTGPVILFDHHNPLNNILLTQTECTKVHKYNPLSKSICSEDDSVDEINKNKKSDVAMQNTECSVSMHYNVESRLSRNQSVLQPDERTSELISKGSNVSKPLSVNRSTEGLGLDMKHTEVNTVIAMKVNQELLQSSSSLTLVDDALAQSAFDLKVDLISSDDDQRSSLKVIYNMDTDEDQLQNIDPDSEDFEKEDVNENSTTRKRSYSPTKQDKNRASRPNVEITPKPVSKMQKISNSPHLKSKDREQFNIEKSPDKTKSPKKRNSSRPEEVITVQQLLSECYRITKMDQKNKHANLIESPSVTLDTETISPTTESATSVDTVNVSVKERQDTNSVDTQAVTVVGSDVSRVNWQPEVVDELSSKNLLVECSSSANVVAKINTLPFMGSRECEWESSGGDMWMFRLLRSRIRLTIRLAHSHHNASRSRVRADTHLVALMVDPVQEESDPLAALCVRLAAEAMRYECSRATSAADVPALLRRCAALARLALRWGRAMRDARARLAYSVTPDGELTLKVANVPLRAVWEVRLAVELVAEERGAAWPRAGHVRAASVLAGSQAPSPPRLARLADKLPRDWGHAPAVLWKVFKYLKNKTRENDLLGL</sequence>
<keyword evidence="2" id="KW-1133">Transmembrane helix</keyword>